<name>A0AA88GPZ0_NAELO</name>
<dbReference type="Proteomes" id="UP000816034">
    <property type="component" value="Unassembled WGS sequence"/>
</dbReference>
<comment type="caution">
    <text evidence="2">The sequence shown here is derived from an EMBL/GenBank/DDBJ whole genome shotgun (WGS) entry which is preliminary data.</text>
</comment>
<dbReference type="RefSeq" id="XP_044550772.1">
    <property type="nucleotide sequence ID" value="XM_044691952.1"/>
</dbReference>
<dbReference type="EMBL" id="PYSW02000015">
    <property type="protein sequence ID" value="KAG2386780.1"/>
    <property type="molecule type" value="Genomic_DNA"/>
</dbReference>
<evidence type="ECO:0000313" key="2">
    <source>
        <dbReference type="EMBL" id="KAG2386780.1"/>
    </source>
</evidence>
<feature type="compositionally biased region" description="Basic and acidic residues" evidence="1">
    <location>
        <begin position="1426"/>
        <end position="1435"/>
    </location>
</feature>
<reference evidence="2 3" key="1">
    <citation type="journal article" date="2018" name="BMC Genomics">
        <title>The genome of Naegleria lovaniensis, the basis for a comparative approach to unravel pathogenicity factors of the human pathogenic amoeba N. fowleri.</title>
        <authorList>
            <person name="Liechti N."/>
            <person name="Schurch N."/>
            <person name="Bruggmann R."/>
            <person name="Wittwer M."/>
        </authorList>
    </citation>
    <scope>NUCLEOTIDE SEQUENCE [LARGE SCALE GENOMIC DNA]</scope>
    <source>
        <strain evidence="2 3">ATCC 30569</strain>
    </source>
</reference>
<accession>A0AA88GPZ0</accession>
<evidence type="ECO:0000313" key="3">
    <source>
        <dbReference type="Proteomes" id="UP000816034"/>
    </source>
</evidence>
<gene>
    <name evidence="2" type="ORF">C9374_002524</name>
</gene>
<feature type="compositionally biased region" description="Basic and acidic residues" evidence="1">
    <location>
        <begin position="550"/>
        <end position="561"/>
    </location>
</feature>
<protein>
    <submittedName>
        <fullName evidence="2">Uncharacterized protein</fullName>
    </submittedName>
</protein>
<feature type="region of interest" description="Disordered" evidence="1">
    <location>
        <begin position="1673"/>
        <end position="1692"/>
    </location>
</feature>
<evidence type="ECO:0000256" key="1">
    <source>
        <dbReference type="SAM" id="MobiDB-lite"/>
    </source>
</evidence>
<feature type="compositionally biased region" description="Basic and acidic residues" evidence="1">
    <location>
        <begin position="1372"/>
        <end position="1386"/>
    </location>
</feature>
<feature type="region of interest" description="Disordered" evidence="1">
    <location>
        <begin position="1369"/>
        <end position="1435"/>
    </location>
</feature>
<feature type="region of interest" description="Disordered" evidence="1">
    <location>
        <begin position="368"/>
        <end position="392"/>
    </location>
</feature>
<feature type="compositionally biased region" description="Low complexity" evidence="1">
    <location>
        <begin position="369"/>
        <end position="392"/>
    </location>
</feature>
<feature type="region of interest" description="Disordered" evidence="1">
    <location>
        <begin position="1603"/>
        <end position="1652"/>
    </location>
</feature>
<sequence length="1748" mass="199894">MTTTNTEQNNIMKSDLQKIKDLLSELEKSSNDNHTTTEAREPLFQQLVVLLKKNSQIILQFVSDKLSLLLKLLEHQIQFGEFSPSAYTSYGYLAHHETISKLFTSSSIQQFFQIMFEQTKISKKSLSLAVWCLGVQRFVSSHHSNIHNATSTTALSQQQSSSNPIEPFAAEIFKCISYGINNPYQSHTTTTEALNTLLVIINQLQEVSAKHANVWLVDVLESLISPHKNICIAAEKVIDLFIFKQMLPFHNNKKFQFSEEILKTISQTLMDRHEKIYVALKQNLTISIYDSSITLPQQPLTSSATTTTHNSWHYFLPEFSNRQCIIALKAWGLIVYFLGKNLAKDNICTQYHELLKSKLSIIRTVDNDSSQSSSSNNTSFAQSTSQPSSSTWSSQRHNEAIIGGILFCECIDYAWSMLIQTFQSHKPLYFHTSKGRLSLIMKPLFAGLKVLANSPNTTLGLVDKRIHEMCYRRIIFQILPDAAKNTTLLFELVLKPFYDAISSKELTEHGVREQLILFLSQWLYNDQRETLKKTKKRKDSLLDDDSDDEFREKRKDSPSEMCNNDHRVALNDISFLVKKQYSSWFEAPCLKQEGVLMCTQSSSVNKILNTSSSNPSGSVDYTLSPLQKLEFIFTNFKWMFEGFLEKLFKRFLVSFKLNSTENQDIANRFSKVLNCYFRSLCQVVVSYIQHFPKTLSEEEKEKYSSLVRQLISRLATFCLENVVQSFQPFSEVDSSGTMLQNWTQEMTLLFLKSFFECIPLNTLMTGHMNGHMEHDHMLPITLDLKDIFTKIFKTNVVENSEKKSPLFAILHGLFEISLRGIKGNSVNVTKATEIIFEILSALADRLFSDSLEMPDLYYDHTRTYLELIFSELLFVQQKVFCNIPQNTVEMISLTKVIECQMLAWQKFCTLFRDSMRIIDSCFSLMSTSSEDDHQSRFAHTSAEIIQKRKSQAQQLKNYLAKHVSDGQRSTSESSLTSKAVKPEFVTCLMKLIFFPFDLLGSFPKSTSGQQNQEQLPNDMKDVTNLHFTIMNDLFSNDGKLLHTLKDVVLLYGSIYSSSNLPPFNYISKHLKTTLTHAHLQHICEDLSDKLQYQYVCILSNLNADMNDGMISSSFTSMRNWFLYGTKILSLICTLCHESQRFKGSILTSSSGKTAVHTLQNLLKHFVWMIFDYRRQQQYTPQTEPLFSNVVQLMTELKKLLSLSRSMQHALQFAIEYSEEILFDKDFTNLFEFKGAMKSKSMPYSTDEMLQFASLCENIWECVFSQLSKWATQDSVKFDQILLNQMENIFILGMNGQRNSKLRKVTIQFWRNTFAKSSCTLSLSQTLKETFLNLLKLREINMEELMFPLPQNTQNTTMPLIEDVPTSKIVSHGLDDKKPNDDNSTDLKKRKRGVDAGVVSSHSSSMKQNQAIKEDSQKTKKVKLTKSQKEKFRERKETRLVVPEMNPSLLSSSMLSTSDMSDDDDYDDNTPPMNITFNKAEQSTNLVNISDIVADHPKNNISNLDDSSLLDIKKDIVRMTPVKSNNNKNSVIDLITPDYLQRPPAPALQLSPIRLEEDEEKKNTSSSVEDLFAKLESGCTPQSNKMKVSNESLSISFTVASEPIIQKQQPSTNDEDKSTTVSPSTTCTRNYQDDNTQITPILKKSPTNHTEPLSLYHEATGGIVKKHVRFESLQDSNETNEHHSPPPPPTSNVRNEYLSTTSSTFMKQLELLHDMISTHKTCIGLNREERKLAIQKVYSMLGCLLQEDE</sequence>
<keyword evidence="3" id="KW-1185">Reference proteome</keyword>
<proteinExistence type="predicted"/>
<feature type="region of interest" description="Disordered" evidence="1">
    <location>
        <begin position="535"/>
        <end position="561"/>
    </location>
</feature>
<organism evidence="2 3">
    <name type="scientific">Naegleria lovaniensis</name>
    <name type="common">Amoeba</name>
    <dbReference type="NCBI Taxonomy" id="51637"/>
    <lineage>
        <taxon>Eukaryota</taxon>
        <taxon>Discoba</taxon>
        <taxon>Heterolobosea</taxon>
        <taxon>Tetramitia</taxon>
        <taxon>Eutetramitia</taxon>
        <taxon>Vahlkampfiidae</taxon>
        <taxon>Naegleria</taxon>
    </lineage>
</organism>
<feature type="compositionally biased region" description="Polar residues" evidence="1">
    <location>
        <begin position="1618"/>
        <end position="1650"/>
    </location>
</feature>
<feature type="compositionally biased region" description="Polar residues" evidence="1">
    <location>
        <begin position="1399"/>
        <end position="1410"/>
    </location>
</feature>
<dbReference type="GeneID" id="68094980"/>